<dbReference type="InterPro" id="IPR011006">
    <property type="entry name" value="CheY-like_superfamily"/>
</dbReference>
<sequence length="144" mass="16686">MSEPRTILLVEPEERVRNYIKEGWLAKRATLLVIEAENGAAAQDRLREHSVDAIVTANFMPDVNGQELIYWIRQQPSLMHLPVIALPFMSNVVDEARKVTRPLHEAGADSVILKFHFKDVLSTLERWRWQRPQQQEPGWALDHL</sequence>
<dbReference type="Proteomes" id="UP000520814">
    <property type="component" value="Unassembled WGS sequence"/>
</dbReference>
<proteinExistence type="predicted"/>
<dbReference type="CDD" id="cd00156">
    <property type="entry name" value="REC"/>
    <property type="match status" value="1"/>
</dbReference>
<evidence type="ECO:0000256" key="1">
    <source>
        <dbReference type="ARBA" id="ARBA00022553"/>
    </source>
</evidence>
<comment type="caution">
    <text evidence="2">Lacks conserved residue(s) required for the propagation of feature annotation.</text>
</comment>
<dbReference type="PANTHER" id="PTHR44591:SF3">
    <property type="entry name" value="RESPONSE REGULATORY DOMAIN-CONTAINING PROTEIN"/>
    <property type="match status" value="1"/>
</dbReference>
<dbReference type="InterPro" id="IPR001789">
    <property type="entry name" value="Sig_transdc_resp-reg_receiver"/>
</dbReference>
<dbReference type="InterPro" id="IPR050595">
    <property type="entry name" value="Bact_response_regulator"/>
</dbReference>
<evidence type="ECO:0000256" key="2">
    <source>
        <dbReference type="PROSITE-ProRule" id="PRU00169"/>
    </source>
</evidence>
<comment type="caution">
    <text evidence="4">The sequence shown here is derived from an EMBL/GenBank/DDBJ whole genome shotgun (WGS) entry which is preliminary data.</text>
</comment>
<reference evidence="4 5" key="1">
    <citation type="submission" date="2020-08" db="EMBL/GenBank/DDBJ databases">
        <title>Genomic Encyclopedia of Type Strains, Phase IV (KMG-IV): sequencing the most valuable type-strain genomes for metagenomic binning, comparative biology and taxonomic classification.</title>
        <authorList>
            <person name="Goeker M."/>
        </authorList>
    </citation>
    <scope>NUCLEOTIDE SEQUENCE [LARGE SCALE GENOMIC DNA]</scope>
    <source>
        <strain evidence="4 5">DSM 23562</strain>
    </source>
</reference>
<dbReference type="PROSITE" id="PS50110">
    <property type="entry name" value="RESPONSE_REGULATORY"/>
    <property type="match status" value="1"/>
</dbReference>
<dbReference type="SMART" id="SM00448">
    <property type="entry name" value="REC"/>
    <property type="match status" value="1"/>
</dbReference>
<feature type="domain" description="Response regulatory" evidence="3">
    <location>
        <begin position="6"/>
        <end position="129"/>
    </location>
</feature>
<gene>
    <name evidence="4" type="ORF">HNQ39_001870</name>
</gene>
<dbReference type="RefSeq" id="WP_184194335.1">
    <property type="nucleotide sequence ID" value="NZ_JACHGW010000002.1"/>
</dbReference>
<dbReference type="Pfam" id="PF00072">
    <property type="entry name" value="Response_reg"/>
    <property type="match status" value="1"/>
</dbReference>
<dbReference type="AlphaFoldDB" id="A0A7W9SQ11"/>
<dbReference type="PANTHER" id="PTHR44591">
    <property type="entry name" value="STRESS RESPONSE REGULATOR PROTEIN 1"/>
    <property type="match status" value="1"/>
</dbReference>
<keyword evidence="5" id="KW-1185">Reference proteome</keyword>
<dbReference type="SUPFAM" id="SSF52172">
    <property type="entry name" value="CheY-like"/>
    <property type="match status" value="1"/>
</dbReference>
<name>A0A7W9SQ11_ARMRO</name>
<dbReference type="GO" id="GO:0000160">
    <property type="term" value="P:phosphorelay signal transduction system"/>
    <property type="evidence" value="ECO:0007669"/>
    <property type="project" value="InterPro"/>
</dbReference>
<dbReference type="Gene3D" id="3.40.50.2300">
    <property type="match status" value="1"/>
</dbReference>
<organism evidence="4 5">
    <name type="scientific">Armatimonas rosea</name>
    <dbReference type="NCBI Taxonomy" id="685828"/>
    <lineage>
        <taxon>Bacteria</taxon>
        <taxon>Bacillati</taxon>
        <taxon>Armatimonadota</taxon>
        <taxon>Armatimonadia</taxon>
        <taxon>Armatimonadales</taxon>
        <taxon>Armatimonadaceae</taxon>
        <taxon>Armatimonas</taxon>
    </lineage>
</organism>
<evidence type="ECO:0000259" key="3">
    <source>
        <dbReference type="PROSITE" id="PS50110"/>
    </source>
</evidence>
<evidence type="ECO:0000313" key="4">
    <source>
        <dbReference type="EMBL" id="MBB6050079.1"/>
    </source>
</evidence>
<evidence type="ECO:0000313" key="5">
    <source>
        <dbReference type="Proteomes" id="UP000520814"/>
    </source>
</evidence>
<accession>A0A7W9SQ11</accession>
<dbReference type="EMBL" id="JACHGW010000002">
    <property type="protein sequence ID" value="MBB6050079.1"/>
    <property type="molecule type" value="Genomic_DNA"/>
</dbReference>
<keyword evidence="1" id="KW-0597">Phosphoprotein</keyword>
<protein>
    <submittedName>
        <fullName evidence="4">CheY-like chemotaxis protein</fullName>
    </submittedName>
</protein>